<evidence type="ECO:0000313" key="2">
    <source>
        <dbReference type="Proteomes" id="UP000256686"/>
    </source>
</evidence>
<organism evidence="1 2">
    <name type="scientific">Chryseobacterium pennae</name>
    <dbReference type="NCBI Taxonomy" id="2258962"/>
    <lineage>
        <taxon>Bacteria</taxon>
        <taxon>Pseudomonadati</taxon>
        <taxon>Bacteroidota</taxon>
        <taxon>Flavobacteriia</taxon>
        <taxon>Flavobacteriales</taxon>
        <taxon>Weeksellaceae</taxon>
        <taxon>Chryseobacterium group</taxon>
        <taxon>Chryseobacterium</taxon>
    </lineage>
</organism>
<evidence type="ECO:0000313" key="1">
    <source>
        <dbReference type="EMBL" id="REC62396.1"/>
    </source>
</evidence>
<dbReference type="SUPFAM" id="SSF56399">
    <property type="entry name" value="ADP-ribosylation"/>
    <property type="match status" value="1"/>
</dbReference>
<comment type="caution">
    <text evidence="1">The sequence shown here is derived from an EMBL/GenBank/DDBJ whole genome shotgun (WGS) entry which is preliminary data.</text>
</comment>
<dbReference type="RefSeq" id="WP_115970593.1">
    <property type="nucleotide sequence ID" value="NZ_QNVT01000008.1"/>
</dbReference>
<gene>
    <name evidence="1" type="ORF">DRF65_09870</name>
</gene>
<dbReference type="EMBL" id="QNVT01000008">
    <property type="protein sequence ID" value="REC62396.1"/>
    <property type="molecule type" value="Genomic_DNA"/>
</dbReference>
<dbReference type="Proteomes" id="UP000256686">
    <property type="component" value="Unassembled WGS sequence"/>
</dbReference>
<dbReference type="AlphaFoldDB" id="A0A3D9C9Y0"/>
<proteinExistence type="predicted"/>
<keyword evidence="2" id="KW-1185">Reference proteome</keyword>
<protein>
    <submittedName>
        <fullName evidence="1">Uncharacterized protein</fullName>
    </submittedName>
</protein>
<name>A0A3D9C9Y0_9FLAO</name>
<sequence>MYTFRIDKRDFTVGDKILPQNVYQNRLDAKRRLVEDILEQFRPENKPARNSILMVFELLNDAKELWWKISDSKLYKTEILETEILHIGDYNKVEELYKCILEGRNGDLIAQEYWNSILTENPIIEIFVNQATVSEVFSNPVQERHSILAKKIGTSISDIQIIEDD</sequence>
<reference evidence="2" key="1">
    <citation type="submission" date="2018-06" db="EMBL/GenBank/DDBJ databases">
        <authorList>
            <person name="Lum Nde A."/>
            <person name="Hugo C."/>
        </authorList>
    </citation>
    <scope>NUCLEOTIDE SEQUENCE [LARGE SCALE GENOMIC DNA]</scope>
    <source>
        <strain evidence="2">1_F178</strain>
    </source>
</reference>
<accession>A0A3D9C9Y0</accession>